<comment type="caution">
    <text evidence="2">The sequence shown here is derived from an EMBL/GenBank/DDBJ whole genome shotgun (WGS) entry which is preliminary data.</text>
</comment>
<name>A0AAV9VD57_9PEZI</name>
<proteinExistence type="predicted"/>
<accession>A0AAV9VD57</accession>
<feature type="compositionally biased region" description="Low complexity" evidence="1">
    <location>
        <begin position="66"/>
        <end position="77"/>
    </location>
</feature>
<feature type="compositionally biased region" description="Basic residues" evidence="1">
    <location>
        <begin position="98"/>
        <end position="107"/>
    </location>
</feature>
<dbReference type="Proteomes" id="UP001375240">
    <property type="component" value="Unassembled WGS sequence"/>
</dbReference>
<reference evidence="2 3" key="1">
    <citation type="submission" date="2019-10" db="EMBL/GenBank/DDBJ databases">
        <authorList>
            <person name="Palmer J.M."/>
        </authorList>
    </citation>
    <scope>NUCLEOTIDE SEQUENCE [LARGE SCALE GENOMIC DNA]</scope>
    <source>
        <strain evidence="2 3">TWF696</strain>
    </source>
</reference>
<organism evidence="2 3">
    <name type="scientific">Orbilia brochopaga</name>
    <dbReference type="NCBI Taxonomy" id="3140254"/>
    <lineage>
        <taxon>Eukaryota</taxon>
        <taxon>Fungi</taxon>
        <taxon>Dikarya</taxon>
        <taxon>Ascomycota</taxon>
        <taxon>Pezizomycotina</taxon>
        <taxon>Orbiliomycetes</taxon>
        <taxon>Orbiliales</taxon>
        <taxon>Orbiliaceae</taxon>
        <taxon>Orbilia</taxon>
    </lineage>
</organism>
<feature type="region of interest" description="Disordered" evidence="1">
    <location>
        <begin position="1"/>
        <end position="107"/>
    </location>
</feature>
<dbReference type="EMBL" id="JAVHNQ010000001">
    <property type="protein sequence ID" value="KAK6359503.1"/>
    <property type="molecule type" value="Genomic_DNA"/>
</dbReference>
<evidence type="ECO:0000256" key="1">
    <source>
        <dbReference type="SAM" id="MobiDB-lite"/>
    </source>
</evidence>
<evidence type="ECO:0000313" key="2">
    <source>
        <dbReference type="EMBL" id="KAK6359503.1"/>
    </source>
</evidence>
<evidence type="ECO:0000313" key="3">
    <source>
        <dbReference type="Proteomes" id="UP001375240"/>
    </source>
</evidence>
<protein>
    <submittedName>
        <fullName evidence="2">Uncharacterized protein</fullName>
    </submittedName>
</protein>
<sequence length="107" mass="11285">MAPTTTTTTTAPKGKVGRPKKTSGTEPTRRSTRTITPRTIFSESAGVTKPRAAPRKRKTTVKDKVVGAAKKVKGTVTRRPAVKAAGTKKMRGTDGKGSRKAKPIAKA</sequence>
<keyword evidence="3" id="KW-1185">Reference proteome</keyword>
<feature type="compositionally biased region" description="Low complexity" evidence="1">
    <location>
        <begin position="1"/>
        <end position="10"/>
    </location>
</feature>
<gene>
    <name evidence="2" type="ORF">TWF696_000658</name>
</gene>
<dbReference type="AlphaFoldDB" id="A0AAV9VD57"/>